<dbReference type="Proteomes" id="UP000664859">
    <property type="component" value="Unassembled WGS sequence"/>
</dbReference>
<keyword evidence="2" id="KW-1185">Reference proteome</keyword>
<name>A0A835YX24_9STRA</name>
<organism evidence="1 2">
    <name type="scientific">Tribonema minus</name>
    <dbReference type="NCBI Taxonomy" id="303371"/>
    <lineage>
        <taxon>Eukaryota</taxon>
        <taxon>Sar</taxon>
        <taxon>Stramenopiles</taxon>
        <taxon>Ochrophyta</taxon>
        <taxon>PX clade</taxon>
        <taxon>Xanthophyceae</taxon>
        <taxon>Tribonematales</taxon>
        <taxon>Tribonemataceae</taxon>
        <taxon>Tribonema</taxon>
    </lineage>
</organism>
<evidence type="ECO:0000313" key="1">
    <source>
        <dbReference type="EMBL" id="KAG5183066.1"/>
    </source>
</evidence>
<sequence length="134" mass="15117">MECETELLQSALFIRHVGDERIRRLTLRTAKTLLWAVQCCISAETHRRAVPGEVATHVFRSPEANSVLEALRGLRFRGLSLEEFAASDGAGWTGRIMLCRGEPDVYDERRVGVVQHFLGPAAVLSEQLCYWVFD</sequence>
<evidence type="ECO:0000313" key="2">
    <source>
        <dbReference type="Proteomes" id="UP000664859"/>
    </source>
</evidence>
<gene>
    <name evidence="1" type="ORF">JKP88DRAFT_273037</name>
</gene>
<comment type="caution">
    <text evidence="1">The sequence shown here is derived from an EMBL/GenBank/DDBJ whole genome shotgun (WGS) entry which is preliminary data.</text>
</comment>
<dbReference type="EMBL" id="JAFCMP010000223">
    <property type="protein sequence ID" value="KAG5183066.1"/>
    <property type="molecule type" value="Genomic_DNA"/>
</dbReference>
<proteinExistence type="predicted"/>
<protein>
    <submittedName>
        <fullName evidence="1">Uncharacterized protein</fullName>
    </submittedName>
</protein>
<reference evidence="1" key="1">
    <citation type="submission" date="2021-02" db="EMBL/GenBank/DDBJ databases">
        <title>First Annotated Genome of the Yellow-green Alga Tribonema minus.</title>
        <authorList>
            <person name="Mahan K.M."/>
        </authorList>
    </citation>
    <scope>NUCLEOTIDE SEQUENCE</scope>
    <source>
        <strain evidence="1">UTEX B ZZ1240</strain>
    </source>
</reference>
<dbReference type="AlphaFoldDB" id="A0A835YX24"/>
<accession>A0A835YX24</accession>